<comment type="caution">
    <text evidence="2">The sequence shown here is derived from an EMBL/GenBank/DDBJ whole genome shotgun (WGS) entry which is preliminary data.</text>
</comment>
<accession>A0A2T7P3I4</accession>
<evidence type="ECO:0000313" key="2">
    <source>
        <dbReference type="EMBL" id="PVD27966.1"/>
    </source>
</evidence>
<keyword evidence="3" id="KW-1185">Reference proteome</keyword>
<protein>
    <submittedName>
        <fullName evidence="2">Uncharacterized protein</fullName>
    </submittedName>
</protein>
<keyword evidence="1" id="KW-0472">Membrane</keyword>
<gene>
    <name evidence="2" type="ORF">C0Q70_10542</name>
</gene>
<dbReference type="Proteomes" id="UP000245119">
    <property type="component" value="Linkage Group LG6"/>
</dbReference>
<feature type="transmembrane region" description="Helical" evidence="1">
    <location>
        <begin position="58"/>
        <end position="75"/>
    </location>
</feature>
<organism evidence="2 3">
    <name type="scientific">Pomacea canaliculata</name>
    <name type="common">Golden apple snail</name>
    <dbReference type="NCBI Taxonomy" id="400727"/>
    <lineage>
        <taxon>Eukaryota</taxon>
        <taxon>Metazoa</taxon>
        <taxon>Spiralia</taxon>
        <taxon>Lophotrochozoa</taxon>
        <taxon>Mollusca</taxon>
        <taxon>Gastropoda</taxon>
        <taxon>Caenogastropoda</taxon>
        <taxon>Architaenioglossa</taxon>
        <taxon>Ampullarioidea</taxon>
        <taxon>Ampullariidae</taxon>
        <taxon>Pomacea</taxon>
    </lineage>
</organism>
<keyword evidence="1" id="KW-0812">Transmembrane</keyword>
<name>A0A2T7P3I4_POMCA</name>
<keyword evidence="1" id="KW-1133">Transmembrane helix</keyword>
<dbReference type="EMBL" id="PZQS01000006">
    <property type="protein sequence ID" value="PVD27966.1"/>
    <property type="molecule type" value="Genomic_DNA"/>
</dbReference>
<reference evidence="2 3" key="1">
    <citation type="submission" date="2018-04" db="EMBL/GenBank/DDBJ databases">
        <title>The genome of golden apple snail Pomacea canaliculata provides insight into stress tolerance and invasive adaptation.</title>
        <authorList>
            <person name="Liu C."/>
            <person name="Liu B."/>
            <person name="Ren Y."/>
            <person name="Zhang Y."/>
            <person name="Wang H."/>
            <person name="Li S."/>
            <person name="Jiang F."/>
            <person name="Yin L."/>
            <person name="Zhang G."/>
            <person name="Qian W."/>
            <person name="Fan W."/>
        </authorList>
    </citation>
    <scope>NUCLEOTIDE SEQUENCE [LARGE SCALE GENOMIC DNA]</scope>
    <source>
        <strain evidence="2">SZHN2017</strain>
        <tissue evidence="2">Muscle</tissue>
    </source>
</reference>
<sequence length="150" mass="16382">MLEPKAGEELFVKTLYYAMGVNYGLREASTCISVLIAVDRCLCVVFPLRANTLMSTRTMGILLATIVIGMQLAFVTTPVKRYVFAVYDNTTGGTRWAVAPSAAWQKSEVLLGTRGLEGEEGLSGVPESGHVEARSRAFAGRFRRTSAWVK</sequence>
<dbReference type="CDD" id="cd00637">
    <property type="entry name" value="7tm_classA_rhodopsin-like"/>
    <property type="match status" value="1"/>
</dbReference>
<evidence type="ECO:0000313" key="3">
    <source>
        <dbReference type="Proteomes" id="UP000245119"/>
    </source>
</evidence>
<proteinExistence type="predicted"/>
<dbReference type="SUPFAM" id="SSF81321">
    <property type="entry name" value="Family A G protein-coupled receptor-like"/>
    <property type="match status" value="1"/>
</dbReference>
<dbReference type="Gene3D" id="1.20.1070.10">
    <property type="entry name" value="Rhodopsin 7-helix transmembrane proteins"/>
    <property type="match status" value="1"/>
</dbReference>
<dbReference type="AlphaFoldDB" id="A0A2T7P3I4"/>
<evidence type="ECO:0000256" key="1">
    <source>
        <dbReference type="SAM" id="Phobius"/>
    </source>
</evidence>
<dbReference type="STRING" id="400727.A0A2T7P3I4"/>